<dbReference type="Proteomes" id="UP000033067">
    <property type="component" value="Chromosome"/>
</dbReference>
<dbReference type="RefSeq" id="WP_052632802.1">
    <property type="nucleotide sequence ID" value="NZ_CP011144.1"/>
</dbReference>
<keyword evidence="1" id="KW-1133">Transmembrane helix</keyword>
<proteinExistence type="predicted"/>
<keyword evidence="3" id="KW-1185">Reference proteome</keyword>
<dbReference type="PANTHER" id="PTHR38602">
    <property type="entry name" value="INNER MEMBRANE PROTEIN-RELATED"/>
    <property type="match status" value="1"/>
</dbReference>
<keyword evidence="1" id="KW-0472">Membrane</keyword>
<keyword evidence="1" id="KW-0812">Transmembrane</keyword>
<dbReference type="AlphaFoldDB" id="A0A0E3Z3E2"/>
<reference evidence="2 3" key="1">
    <citation type="journal article" date="2015" name="Genome Announc.">
        <title>Complete Genome Sequence of Pseudoxanthomonas suwonensis Strain J1, a Cellulose-Degrading Bacterium Isolated from Leaf- and Wood-Enriched Soil.</title>
        <authorList>
            <person name="Hou L."/>
            <person name="Jiang J."/>
            <person name="Xu Z."/>
            <person name="Zhou Y."/>
            <person name="Leung F.C."/>
        </authorList>
    </citation>
    <scope>NUCLEOTIDE SEQUENCE [LARGE SCALE GENOMIC DNA]</scope>
    <source>
        <strain evidence="2 3">J1</strain>
    </source>
</reference>
<protein>
    <submittedName>
        <fullName evidence="2">Membrane protein</fullName>
    </submittedName>
</protein>
<accession>A0A0E3Z3E2</accession>
<gene>
    <name evidence="2" type="ORF">WQ53_12405</name>
</gene>
<evidence type="ECO:0000313" key="3">
    <source>
        <dbReference type="Proteomes" id="UP000033067"/>
    </source>
</evidence>
<name>A0A0E3Z3E2_9GAMM</name>
<dbReference type="PANTHER" id="PTHR38602:SF1">
    <property type="entry name" value="INNER MEMBRANE PROTEIN"/>
    <property type="match status" value="1"/>
</dbReference>
<feature type="transmembrane region" description="Helical" evidence="1">
    <location>
        <begin position="41"/>
        <end position="60"/>
    </location>
</feature>
<dbReference type="PATRIC" id="fig|314722.6.peg.2689"/>
<sequence>MAAALLQALCLVAVIEGLFLFAAPGLWRRTMEQLLTRPDAMLRRLGAAVLAAGLVSLWLLRYG</sequence>
<evidence type="ECO:0000313" key="2">
    <source>
        <dbReference type="EMBL" id="AKC87434.1"/>
    </source>
</evidence>
<dbReference type="InterPro" id="IPR019201">
    <property type="entry name" value="DUF2065"/>
</dbReference>
<dbReference type="EMBL" id="CP011144">
    <property type="protein sequence ID" value="AKC87434.1"/>
    <property type="molecule type" value="Genomic_DNA"/>
</dbReference>
<dbReference type="Pfam" id="PF09838">
    <property type="entry name" value="DUF2065"/>
    <property type="match status" value="1"/>
</dbReference>
<organism evidence="2 3">
    <name type="scientific">Pseudoxanthomonas suwonensis</name>
    <dbReference type="NCBI Taxonomy" id="314722"/>
    <lineage>
        <taxon>Bacteria</taxon>
        <taxon>Pseudomonadati</taxon>
        <taxon>Pseudomonadota</taxon>
        <taxon>Gammaproteobacteria</taxon>
        <taxon>Lysobacterales</taxon>
        <taxon>Lysobacteraceae</taxon>
        <taxon>Pseudoxanthomonas</taxon>
    </lineage>
</organism>
<dbReference type="KEGG" id="psuw:WQ53_12405"/>
<evidence type="ECO:0000256" key="1">
    <source>
        <dbReference type="SAM" id="Phobius"/>
    </source>
</evidence>